<dbReference type="SUPFAM" id="SSF52540">
    <property type="entry name" value="P-loop containing nucleoside triphosphate hydrolases"/>
    <property type="match status" value="1"/>
</dbReference>
<sequence length="744" mass="80569">MSPSKSILPLALGGLLIGLLLGSIVAGAYASWVVGRDPTNVGFTTIFDFMPLSLQDIPKLEPIRTALMIWAAIAVVAAIAIPAIGRPRQLTSHGSARWATQQELKKAGLSTQIRTLNGPIYAKFGPPNSNADFFSSREIPHCMAIAPTGSGKTRGITIPTVLTYPGSIFALDMKGELFAKTSRRRMTFGDKVFKFAPLDDNDRTHRYNPLQVVLDAHPRRQFTEAKRVASSFIIAHGNGQGFLEGAREIFTAAAIHVIEKGTPTIGAILDALSQPGESSKLMWNLGDETKSEDARKIFYKMSGMESRILSSYLSVLGDGGLSLWNNPAIRAATSKSDFTFANLRSEPATIYFVVSDNDLSDLAPLVRLMFQQAIKILKRAEPDPEKGEKYTVLFCLDEFASLGRMDALMDGIATLRSFGGRVMIILQTLGQLRKHYDKDGETIFLSNCRIQLFMSAADEETPRYVSEAVGDFTRKSRSKSWKGGQLTTSYQEREDGARLIRPEQVRMLGKNTILALVEDSYPVIASKVIYYEDKILKPIFDDQTGPLPEPPVLPDDPISETAQPLAPAQSSNGSNGADNPLAALRPATVSSTPAVDPDRAKDGAASEAPVPDKAAVSEPTVAGPNATDVGDAEPDDSQEAAELAALYPVRDKCRRLDAALTLAQEMYAVGMRSEEKNDAAPAQSAPEDVTNEGDEASKVGNVDETSSQRPKGLRRANLSQAQANIFPNKDETGQDRPEPDQPGA</sequence>
<evidence type="ECO:0000256" key="2">
    <source>
        <dbReference type="ARBA" id="ARBA00008806"/>
    </source>
</evidence>
<feature type="compositionally biased region" description="Polar residues" evidence="7">
    <location>
        <begin position="568"/>
        <end position="577"/>
    </location>
</feature>
<protein>
    <submittedName>
        <fullName evidence="9">Type IV secretion system protein VirD4</fullName>
    </submittedName>
</protein>
<dbReference type="CDD" id="cd01127">
    <property type="entry name" value="TrwB_TraG_TraD_VirD4"/>
    <property type="match status" value="1"/>
</dbReference>
<proteinExistence type="inferred from homology"/>
<dbReference type="InterPro" id="IPR027417">
    <property type="entry name" value="P-loop_NTPase"/>
</dbReference>
<comment type="subcellular location">
    <subcellularLocation>
        <location evidence="1">Cell membrane</location>
        <topology evidence="1">Multi-pass membrane protein</topology>
    </subcellularLocation>
</comment>
<organism evidence="9 10">
    <name type="scientific">Palleronia aestuarii</name>
    <dbReference type="NCBI Taxonomy" id="568105"/>
    <lineage>
        <taxon>Bacteria</taxon>
        <taxon>Pseudomonadati</taxon>
        <taxon>Pseudomonadota</taxon>
        <taxon>Alphaproteobacteria</taxon>
        <taxon>Rhodobacterales</taxon>
        <taxon>Roseobacteraceae</taxon>
        <taxon>Palleronia</taxon>
    </lineage>
</organism>
<evidence type="ECO:0000256" key="7">
    <source>
        <dbReference type="SAM" id="MobiDB-lite"/>
    </source>
</evidence>
<evidence type="ECO:0000256" key="5">
    <source>
        <dbReference type="ARBA" id="ARBA00022989"/>
    </source>
</evidence>
<dbReference type="Gene3D" id="3.40.50.300">
    <property type="entry name" value="P-loop containing nucleotide triphosphate hydrolases"/>
    <property type="match status" value="1"/>
</dbReference>
<dbReference type="EMBL" id="QKZL01000015">
    <property type="protein sequence ID" value="PZX14173.1"/>
    <property type="molecule type" value="Genomic_DNA"/>
</dbReference>
<keyword evidence="4 8" id="KW-0812">Transmembrane</keyword>
<accession>A0A2W7N3A8</accession>
<keyword evidence="3" id="KW-1003">Cell membrane</keyword>
<dbReference type="OrthoDB" id="9759295at2"/>
<feature type="compositionally biased region" description="Basic and acidic residues" evidence="7">
    <location>
        <begin position="728"/>
        <end position="744"/>
    </location>
</feature>
<feature type="region of interest" description="Disordered" evidence="7">
    <location>
        <begin position="542"/>
        <end position="638"/>
    </location>
</feature>
<comment type="similarity">
    <text evidence="2">Belongs to the VirD4/TraG family.</text>
</comment>
<dbReference type="AlphaFoldDB" id="A0A2W7N3A8"/>
<dbReference type="InterPro" id="IPR003688">
    <property type="entry name" value="TraG/VirD4"/>
</dbReference>
<dbReference type="GO" id="GO:0005886">
    <property type="term" value="C:plasma membrane"/>
    <property type="evidence" value="ECO:0007669"/>
    <property type="project" value="UniProtKB-SubCell"/>
</dbReference>
<evidence type="ECO:0000313" key="10">
    <source>
        <dbReference type="Proteomes" id="UP000248916"/>
    </source>
</evidence>
<dbReference type="Pfam" id="PF02534">
    <property type="entry name" value="T4SS-DNA_transf"/>
    <property type="match status" value="1"/>
</dbReference>
<feature type="region of interest" description="Disordered" evidence="7">
    <location>
        <begin position="672"/>
        <end position="744"/>
    </location>
</feature>
<feature type="transmembrane region" description="Helical" evidence="8">
    <location>
        <begin position="67"/>
        <end position="85"/>
    </location>
</feature>
<gene>
    <name evidence="9" type="ORF">LX81_02972</name>
</gene>
<keyword evidence="10" id="KW-1185">Reference proteome</keyword>
<keyword evidence="5 8" id="KW-1133">Transmembrane helix</keyword>
<name>A0A2W7N3A8_9RHOB</name>
<evidence type="ECO:0000256" key="3">
    <source>
        <dbReference type="ARBA" id="ARBA00022475"/>
    </source>
</evidence>
<evidence type="ECO:0000256" key="6">
    <source>
        <dbReference type="ARBA" id="ARBA00023136"/>
    </source>
</evidence>
<comment type="caution">
    <text evidence="9">The sequence shown here is derived from an EMBL/GenBank/DDBJ whole genome shotgun (WGS) entry which is preliminary data.</text>
</comment>
<evidence type="ECO:0000256" key="1">
    <source>
        <dbReference type="ARBA" id="ARBA00004651"/>
    </source>
</evidence>
<reference evidence="9 10" key="1">
    <citation type="submission" date="2018-06" db="EMBL/GenBank/DDBJ databases">
        <title>Genomic Encyclopedia of Archaeal and Bacterial Type Strains, Phase II (KMG-II): from individual species to whole genera.</title>
        <authorList>
            <person name="Goeker M."/>
        </authorList>
    </citation>
    <scope>NUCLEOTIDE SEQUENCE [LARGE SCALE GENOMIC DNA]</scope>
    <source>
        <strain evidence="9 10">DSM 22009</strain>
    </source>
</reference>
<evidence type="ECO:0000256" key="8">
    <source>
        <dbReference type="SAM" id="Phobius"/>
    </source>
</evidence>
<dbReference type="PANTHER" id="PTHR37937:SF1">
    <property type="entry name" value="CONJUGATIVE TRANSFER: DNA TRANSPORT"/>
    <property type="match status" value="1"/>
</dbReference>
<evidence type="ECO:0000256" key="4">
    <source>
        <dbReference type="ARBA" id="ARBA00022692"/>
    </source>
</evidence>
<dbReference type="Proteomes" id="UP000248916">
    <property type="component" value="Unassembled WGS sequence"/>
</dbReference>
<evidence type="ECO:0000313" key="9">
    <source>
        <dbReference type="EMBL" id="PZX14173.1"/>
    </source>
</evidence>
<dbReference type="PANTHER" id="PTHR37937">
    <property type="entry name" value="CONJUGATIVE TRANSFER: DNA TRANSPORT"/>
    <property type="match status" value="1"/>
</dbReference>
<keyword evidence="6 8" id="KW-0472">Membrane</keyword>
<dbReference type="InterPro" id="IPR051539">
    <property type="entry name" value="T4SS-coupling_protein"/>
</dbReference>
<dbReference type="RefSeq" id="WP_111538071.1">
    <property type="nucleotide sequence ID" value="NZ_QKZL01000015.1"/>
</dbReference>